<feature type="signal peptide" evidence="2">
    <location>
        <begin position="1"/>
        <end position="18"/>
    </location>
</feature>
<evidence type="ECO:0000256" key="2">
    <source>
        <dbReference type="SAM" id="SignalP"/>
    </source>
</evidence>
<organism evidence="3 4">
    <name type="scientific">Batrachochytrium salamandrivorans</name>
    <dbReference type="NCBI Taxonomy" id="1357716"/>
    <lineage>
        <taxon>Eukaryota</taxon>
        <taxon>Fungi</taxon>
        <taxon>Fungi incertae sedis</taxon>
        <taxon>Chytridiomycota</taxon>
        <taxon>Chytridiomycota incertae sedis</taxon>
        <taxon>Chytridiomycetes</taxon>
        <taxon>Rhizophydiales</taxon>
        <taxon>Rhizophydiales incertae sedis</taxon>
        <taxon>Batrachochytrium</taxon>
    </lineage>
</organism>
<feature type="compositionally biased region" description="Polar residues" evidence="1">
    <location>
        <begin position="44"/>
        <end position="54"/>
    </location>
</feature>
<keyword evidence="4" id="KW-1185">Reference proteome</keyword>
<gene>
    <name evidence="3" type="ORF">BASA50_001293</name>
</gene>
<protein>
    <submittedName>
        <fullName evidence="3">Uncharacterized protein</fullName>
    </submittedName>
</protein>
<evidence type="ECO:0000256" key="1">
    <source>
        <dbReference type="SAM" id="MobiDB-lite"/>
    </source>
</evidence>
<reference evidence="3 4" key="1">
    <citation type="submission" date="2021-02" db="EMBL/GenBank/DDBJ databases">
        <title>Variation within the Batrachochytrium salamandrivorans European outbreak.</title>
        <authorList>
            <person name="Kelly M."/>
            <person name="Pasmans F."/>
            <person name="Shea T.P."/>
            <person name="Munoz J.F."/>
            <person name="Carranza S."/>
            <person name="Cuomo C.A."/>
            <person name="Martel A."/>
        </authorList>
    </citation>
    <scope>NUCLEOTIDE SEQUENCE [LARGE SCALE GENOMIC DNA]</scope>
    <source>
        <strain evidence="3 4">AMFP18/2</strain>
    </source>
</reference>
<sequence length="115" mass="12565">MKLISFAVVSLLAITVSAYPGPGTPPQDIGAPSAEQHQDVDSQEPLQHQSTDAQECTARSRMLMSQDPQQDQEKELEDEIKKLNEQYKDQKALVVRKKSCRQSTGAKSIGTPGIG</sequence>
<proteinExistence type="predicted"/>
<dbReference type="Proteomes" id="UP001648503">
    <property type="component" value="Unassembled WGS sequence"/>
</dbReference>
<name>A0ABQ8EVM1_9FUNG</name>
<evidence type="ECO:0000313" key="4">
    <source>
        <dbReference type="Proteomes" id="UP001648503"/>
    </source>
</evidence>
<feature type="region of interest" description="Disordered" evidence="1">
    <location>
        <begin position="19"/>
        <end position="76"/>
    </location>
</feature>
<feature type="chain" id="PRO_5046418533" evidence="2">
    <location>
        <begin position="19"/>
        <end position="115"/>
    </location>
</feature>
<dbReference type="EMBL" id="JAFCIX010000565">
    <property type="protein sequence ID" value="KAH6587364.1"/>
    <property type="molecule type" value="Genomic_DNA"/>
</dbReference>
<comment type="caution">
    <text evidence="3">The sequence shown here is derived from an EMBL/GenBank/DDBJ whole genome shotgun (WGS) entry which is preliminary data.</text>
</comment>
<accession>A0ABQ8EVM1</accession>
<keyword evidence="2" id="KW-0732">Signal</keyword>
<evidence type="ECO:0000313" key="3">
    <source>
        <dbReference type="EMBL" id="KAH6587364.1"/>
    </source>
</evidence>